<dbReference type="Gene3D" id="1.20.120.1490">
    <property type="match status" value="1"/>
</dbReference>
<keyword evidence="1" id="KW-1133">Transmembrane helix</keyword>
<evidence type="ECO:0000256" key="1">
    <source>
        <dbReference type="SAM" id="Phobius"/>
    </source>
</evidence>
<sequence>MITYKRLIFFALFLFLIVGCGLFIGDYFQKTTKEHGGHSHQNFHQMLNLTPAQYSDLRPIEKRFEEKKALYENQIHLANMELGDIMRQEKSYTPKVQAAVKKVHRAMGYLQEATLVHFFEMRAILDEEQAHILDDYAADAMHEH</sequence>
<feature type="transmembrane region" description="Helical" evidence="1">
    <location>
        <begin position="7"/>
        <end position="25"/>
    </location>
</feature>
<evidence type="ECO:0000313" key="2">
    <source>
        <dbReference type="EMBL" id="VAV94093.1"/>
    </source>
</evidence>
<evidence type="ECO:0008006" key="3">
    <source>
        <dbReference type="Google" id="ProtNLM"/>
    </source>
</evidence>
<protein>
    <recommendedName>
        <fullName evidence="3">Heavy metal resistance protein</fullName>
    </recommendedName>
</protein>
<dbReference type="PROSITE" id="PS51257">
    <property type="entry name" value="PROKAR_LIPOPROTEIN"/>
    <property type="match status" value="1"/>
</dbReference>
<dbReference type="InterPro" id="IPR025961">
    <property type="entry name" value="Metal_resist"/>
</dbReference>
<name>A0A3B0SCL5_9ZZZZ</name>
<keyword evidence="1" id="KW-0472">Membrane</keyword>
<proteinExistence type="predicted"/>
<dbReference type="AlphaFoldDB" id="A0A3B0SCL5"/>
<dbReference type="Pfam" id="PF13801">
    <property type="entry name" value="Metal_resist"/>
    <property type="match status" value="1"/>
</dbReference>
<organism evidence="2">
    <name type="scientific">hydrothermal vent metagenome</name>
    <dbReference type="NCBI Taxonomy" id="652676"/>
    <lineage>
        <taxon>unclassified sequences</taxon>
        <taxon>metagenomes</taxon>
        <taxon>ecological metagenomes</taxon>
    </lineage>
</organism>
<gene>
    <name evidence="2" type="ORF">MNBD_ALPHA02-714</name>
</gene>
<reference evidence="2" key="1">
    <citation type="submission" date="2018-06" db="EMBL/GenBank/DDBJ databases">
        <authorList>
            <person name="Zhirakovskaya E."/>
        </authorList>
    </citation>
    <scope>NUCLEOTIDE SEQUENCE</scope>
</reference>
<accession>A0A3B0SCL5</accession>
<keyword evidence="1" id="KW-0812">Transmembrane</keyword>
<dbReference type="EMBL" id="UOED01000087">
    <property type="protein sequence ID" value="VAV94093.1"/>
    <property type="molecule type" value="Genomic_DNA"/>
</dbReference>